<dbReference type="InterPro" id="IPR004919">
    <property type="entry name" value="GmrSD_N"/>
</dbReference>
<dbReference type="Pfam" id="PF03235">
    <property type="entry name" value="GmrSD_N"/>
    <property type="match status" value="1"/>
</dbReference>
<evidence type="ECO:0000259" key="1">
    <source>
        <dbReference type="Pfam" id="PF03235"/>
    </source>
</evidence>
<dbReference type="AlphaFoldDB" id="D5BMJ6"/>
<dbReference type="Proteomes" id="UP000007460">
    <property type="component" value="Chromosome"/>
</dbReference>
<dbReference type="eggNOG" id="COG1479">
    <property type="taxonomic scope" value="Bacteria"/>
</dbReference>
<accession>D5BMJ6</accession>
<proteinExistence type="predicted"/>
<dbReference type="InterPro" id="IPR011089">
    <property type="entry name" value="GmrSD_C"/>
</dbReference>
<dbReference type="PANTHER" id="PTHR35149">
    <property type="entry name" value="SLL5132 PROTEIN"/>
    <property type="match status" value="1"/>
</dbReference>
<protein>
    <recommendedName>
        <fullName evidence="5">DUF262 domain-containing protein</fullName>
    </recommendedName>
</protein>
<evidence type="ECO:0008006" key="5">
    <source>
        <dbReference type="Google" id="ProtNLM"/>
    </source>
</evidence>
<evidence type="ECO:0000259" key="2">
    <source>
        <dbReference type="Pfam" id="PF07510"/>
    </source>
</evidence>
<dbReference type="Pfam" id="PF07510">
    <property type="entry name" value="GmrSD_C"/>
    <property type="match status" value="1"/>
</dbReference>
<evidence type="ECO:0000313" key="4">
    <source>
        <dbReference type="Proteomes" id="UP000007460"/>
    </source>
</evidence>
<dbReference type="RefSeq" id="WP_013046666.1">
    <property type="nucleotide sequence ID" value="NC_014010.1"/>
</dbReference>
<keyword evidence="4" id="KW-1185">Reference proteome</keyword>
<dbReference type="PANTHER" id="PTHR35149:SF2">
    <property type="entry name" value="DUF262 DOMAIN-CONTAINING PROTEIN"/>
    <property type="match status" value="1"/>
</dbReference>
<reference evidence="3 4" key="1">
    <citation type="journal article" date="2010" name="J. Bacteriol.">
        <title>Complete genome sequence of "Candidatus Puniceispirillum marinum" IMCC1322, a representative of the SAR116 clade in the Alphaproteobacteria.</title>
        <authorList>
            <person name="Oh H.M."/>
            <person name="Kwon K.K."/>
            <person name="Kang I."/>
            <person name="Kang S.G."/>
            <person name="Lee J.H."/>
            <person name="Kim S.J."/>
            <person name="Cho J.C."/>
        </authorList>
    </citation>
    <scope>NUCLEOTIDE SEQUENCE [LARGE SCALE GENOMIC DNA]</scope>
    <source>
        <strain evidence="3 4">IMCC1322</strain>
    </source>
</reference>
<dbReference type="EMBL" id="CP001751">
    <property type="protein sequence ID" value="ADE40039.1"/>
    <property type="molecule type" value="Genomic_DNA"/>
</dbReference>
<dbReference type="OrthoDB" id="9798761at2"/>
<organism evidence="3 4">
    <name type="scientific">Puniceispirillum marinum (strain IMCC1322)</name>
    <dbReference type="NCBI Taxonomy" id="488538"/>
    <lineage>
        <taxon>Bacteria</taxon>
        <taxon>Pseudomonadati</taxon>
        <taxon>Pseudomonadota</taxon>
        <taxon>Alphaproteobacteria</taxon>
        <taxon>Candidatus Puniceispirillales</taxon>
        <taxon>Candidatus Puniceispirillaceae</taxon>
        <taxon>Candidatus Puniceispirillum</taxon>
    </lineage>
</organism>
<dbReference type="HOGENOM" id="CLU_011736_2_2_5"/>
<feature type="domain" description="GmrSD restriction endonucleases N-terminal" evidence="1">
    <location>
        <begin position="8"/>
        <end position="253"/>
    </location>
</feature>
<sequence length="622" mass="71727">MKPQELTIGQLISEKRQLRVPVYQRSYEWTPEKQLDRFFEQLKDQAKRIETGSERLVSHYMGTLLLISDRGDVQKLIHDIVDGQQRLTSFFLAIAALKDASHSFGLHSLSSELDRHIFNDTDIPDFRSKLVPNAKERGIFDDLLRLGLEGMKENILYSNFFATTGALKQKGSETPKALSAYHWLQQNFSRYLSDGENEDIRTKANALLMALTDQFKLIVIELEEHDDPQVIFETLNTGAEPLAAMDLVRNFIFHRASKEGEASQNDVENELSSKFSPDTFWRASIRQGRFNRKRLDHYLTHMLAAEMGKEISIHELYKEYKSFADNYYGAHSVVDEVKTLTKYTETYKTISDGKSSINLDSTESDKALFWLKNTLEAFDVGTAVPIIFVTDTLPNITDHQKAEIYNAIESFIVRRAVCGLTTMGRNLFFASIARKLKSNPSSGFILDVLRQSDSDTTRFPDNDEFRKAFFEKEVYKTLRSKRVGLLLRRIEQQTLTDHDERDNLADNLTVEHVMPQKWNEHWPLPNGDFYSSSEVYSSEMKKVANQRESLIHTFGNLTLLASKTNPALGNDNFEIKKQKRLGISKLKMNLEISNEEVWDVEQILSRTKRLFNQAENIWRTVR</sequence>
<gene>
    <name evidence="3" type="ordered locus">SAR116_1796</name>
</gene>
<dbReference type="KEGG" id="apb:SAR116_1796"/>
<name>D5BMJ6_PUNMI</name>
<feature type="domain" description="GmrSD restriction endonucleases C-terminal" evidence="2">
    <location>
        <begin position="460"/>
        <end position="612"/>
    </location>
</feature>
<evidence type="ECO:0000313" key="3">
    <source>
        <dbReference type="EMBL" id="ADE40039.1"/>
    </source>
</evidence>